<dbReference type="SMART" id="SM00248">
    <property type="entry name" value="ANK"/>
    <property type="match status" value="4"/>
</dbReference>
<evidence type="ECO:0000256" key="1">
    <source>
        <dbReference type="ARBA" id="ARBA00022737"/>
    </source>
</evidence>
<evidence type="ECO:0000313" key="5">
    <source>
        <dbReference type="Proteomes" id="UP000277580"/>
    </source>
</evidence>
<dbReference type="Pfam" id="PF12796">
    <property type="entry name" value="Ank_2"/>
    <property type="match status" value="1"/>
</dbReference>
<dbReference type="InterPro" id="IPR002110">
    <property type="entry name" value="Ankyrin_rpt"/>
</dbReference>
<feature type="repeat" description="ANK" evidence="3">
    <location>
        <begin position="84"/>
        <end position="116"/>
    </location>
</feature>
<reference evidence="4 5" key="1">
    <citation type="journal article" date="2018" name="Nat. Ecol. Evol.">
        <title>Pezizomycetes genomes reveal the molecular basis of ectomycorrhizal truffle lifestyle.</title>
        <authorList>
            <person name="Murat C."/>
            <person name="Payen T."/>
            <person name="Noel B."/>
            <person name="Kuo A."/>
            <person name="Morin E."/>
            <person name="Chen J."/>
            <person name="Kohler A."/>
            <person name="Krizsan K."/>
            <person name="Balestrini R."/>
            <person name="Da Silva C."/>
            <person name="Montanini B."/>
            <person name="Hainaut M."/>
            <person name="Levati E."/>
            <person name="Barry K.W."/>
            <person name="Belfiori B."/>
            <person name="Cichocki N."/>
            <person name="Clum A."/>
            <person name="Dockter R.B."/>
            <person name="Fauchery L."/>
            <person name="Guy J."/>
            <person name="Iotti M."/>
            <person name="Le Tacon F."/>
            <person name="Lindquist E.A."/>
            <person name="Lipzen A."/>
            <person name="Malagnac F."/>
            <person name="Mello A."/>
            <person name="Molinier V."/>
            <person name="Miyauchi S."/>
            <person name="Poulain J."/>
            <person name="Riccioni C."/>
            <person name="Rubini A."/>
            <person name="Sitrit Y."/>
            <person name="Splivallo R."/>
            <person name="Traeger S."/>
            <person name="Wang M."/>
            <person name="Zifcakova L."/>
            <person name="Wipf D."/>
            <person name="Zambonelli A."/>
            <person name="Paolocci F."/>
            <person name="Nowrousian M."/>
            <person name="Ottonello S."/>
            <person name="Baldrian P."/>
            <person name="Spatafora J.W."/>
            <person name="Henrissat B."/>
            <person name="Nagy L.G."/>
            <person name="Aury J.M."/>
            <person name="Wincker P."/>
            <person name="Grigoriev I.V."/>
            <person name="Bonfante P."/>
            <person name="Martin F.M."/>
        </authorList>
    </citation>
    <scope>NUCLEOTIDE SEQUENCE [LARGE SCALE GENOMIC DNA]</scope>
    <source>
        <strain evidence="4 5">CCBAS932</strain>
    </source>
</reference>
<keyword evidence="1" id="KW-0677">Repeat</keyword>
<dbReference type="OrthoDB" id="341259at2759"/>
<keyword evidence="2 3" id="KW-0040">ANK repeat</keyword>
<dbReference type="STRING" id="1392247.A0A3N4KR43"/>
<organism evidence="4 5">
    <name type="scientific">Morchella conica CCBAS932</name>
    <dbReference type="NCBI Taxonomy" id="1392247"/>
    <lineage>
        <taxon>Eukaryota</taxon>
        <taxon>Fungi</taxon>
        <taxon>Dikarya</taxon>
        <taxon>Ascomycota</taxon>
        <taxon>Pezizomycotina</taxon>
        <taxon>Pezizomycetes</taxon>
        <taxon>Pezizales</taxon>
        <taxon>Morchellaceae</taxon>
        <taxon>Morchella</taxon>
    </lineage>
</organism>
<protein>
    <submittedName>
        <fullName evidence="4">Ankyrin</fullName>
    </submittedName>
</protein>
<dbReference type="SUPFAM" id="SSF48403">
    <property type="entry name" value="Ankyrin repeat"/>
    <property type="match status" value="1"/>
</dbReference>
<dbReference type="PANTHER" id="PTHR24198:SF165">
    <property type="entry name" value="ANKYRIN REPEAT-CONTAINING PROTEIN-RELATED"/>
    <property type="match status" value="1"/>
</dbReference>
<dbReference type="Gene3D" id="1.25.40.20">
    <property type="entry name" value="Ankyrin repeat-containing domain"/>
    <property type="match status" value="3"/>
</dbReference>
<evidence type="ECO:0000256" key="2">
    <source>
        <dbReference type="ARBA" id="ARBA00023043"/>
    </source>
</evidence>
<dbReference type="Proteomes" id="UP000277580">
    <property type="component" value="Unassembled WGS sequence"/>
</dbReference>
<gene>
    <name evidence="4" type="ORF">P167DRAFT_528868</name>
</gene>
<dbReference type="PROSITE" id="PS50297">
    <property type="entry name" value="ANK_REP_REGION"/>
    <property type="match status" value="3"/>
</dbReference>
<feature type="repeat" description="ANK" evidence="3">
    <location>
        <begin position="50"/>
        <end position="83"/>
    </location>
</feature>
<feature type="repeat" description="ANK" evidence="3">
    <location>
        <begin position="17"/>
        <end position="49"/>
    </location>
</feature>
<dbReference type="PROSITE" id="PS50088">
    <property type="entry name" value="ANK_REPEAT"/>
    <property type="match status" value="3"/>
</dbReference>
<dbReference type="InParanoid" id="A0A3N4KR43"/>
<dbReference type="EMBL" id="ML119166">
    <property type="protein sequence ID" value="RPB08235.1"/>
    <property type="molecule type" value="Genomic_DNA"/>
</dbReference>
<keyword evidence="5" id="KW-1185">Reference proteome</keyword>
<dbReference type="PANTHER" id="PTHR24198">
    <property type="entry name" value="ANKYRIN REPEAT AND PROTEIN KINASE DOMAIN-CONTAINING PROTEIN"/>
    <property type="match status" value="1"/>
</dbReference>
<name>A0A3N4KR43_9PEZI</name>
<dbReference type="Pfam" id="PF00023">
    <property type="entry name" value="Ank"/>
    <property type="match status" value="1"/>
</dbReference>
<dbReference type="AlphaFoldDB" id="A0A3N4KR43"/>
<proteinExistence type="predicted"/>
<sequence>MTLVRECRDNVNSKDLDGCTPLHYAVQSGWDFITRLLLWSGANVNAKNHAGVTALHIAARLKDIKKALKIFITLGVDVNAQDIWGVTALHLAVKELRLDMITLLINSGADTNIRDVDGLTPLADLLKMVNPEDVLLMIPLDLIMILAEGVDLEMQDREGNTLLDIAMKYKHYAAAKLLISLDREGCVFIDGMDYCNNTARKRKRVSV</sequence>
<accession>A0A3N4KR43</accession>
<evidence type="ECO:0000256" key="3">
    <source>
        <dbReference type="PROSITE-ProRule" id="PRU00023"/>
    </source>
</evidence>
<dbReference type="InterPro" id="IPR036770">
    <property type="entry name" value="Ankyrin_rpt-contain_sf"/>
</dbReference>
<evidence type="ECO:0000313" key="4">
    <source>
        <dbReference type="EMBL" id="RPB08235.1"/>
    </source>
</evidence>
<dbReference type="PRINTS" id="PR01415">
    <property type="entry name" value="ANKYRIN"/>
</dbReference>